<dbReference type="InterPro" id="IPR010064">
    <property type="entry name" value="HK97-gp10_tail"/>
</dbReference>
<dbReference type="Proteomes" id="UP000321296">
    <property type="component" value="Chromosome"/>
</dbReference>
<dbReference type="RefSeq" id="WP_147651072.1">
    <property type="nucleotide sequence ID" value="NZ_CP042383.1"/>
</dbReference>
<dbReference type="KEGG" id="lpse:FGL85_01020"/>
<gene>
    <name evidence="1" type="ORF">FGL85_01020</name>
</gene>
<evidence type="ECO:0008006" key="3">
    <source>
        <dbReference type="Google" id="ProtNLM"/>
    </source>
</evidence>
<organism evidence="1 2">
    <name type="scientific">Leuconostoc pseudomesenteroides</name>
    <dbReference type="NCBI Taxonomy" id="33968"/>
    <lineage>
        <taxon>Bacteria</taxon>
        <taxon>Bacillati</taxon>
        <taxon>Bacillota</taxon>
        <taxon>Bacilli</taxon>
        <taxon>Lactobacillales</taxon>
        <taxon>Lactobacillaceae</taxon>
        <taxon>Leuconostoc</taxon>
    </lineage>
</organism>
<evidence type="ECO:0000313" key="1">
    <source>
        <dbReference type="EMBL" id="QEA41216.1"/>
    </source>
</evidence>
<accession>A0A5B8SX13</accession>
<dbReference type="EMBL" id="CP042383">
    <property type="protein sequence ID" value="QEA41216.1"/>
    <property type="molecule type" value="Genomic_DNA"/>
</dbReference>
<dbReference type="AlphaFoldDB" id="A0A5B8SX13"/>
<sequence length="120" mass="13278">MAKSKMTITFDGADALIKKFNSQPAIIQKEASDIILNTANRVETRAKQFAPVDTGYLRQHIASEKTGVLSADVTSSAEYSVYQEFGTRKMAGKSFMRPAMAQESPFLFQKLQNLLKGGLR</sequence>
<proteinExistence type="predicted"/>
<evidence type="ECO:0000313" key="2">
    <source>
        <dbReference type="Proteomes" id="UP000321296"/>
    </source>
</evidence>
<name>A0A5B8SX13_LEUPS</name>
<reference evidence="1 2" key="1">
    <citation type="submission" date="2019-06" db="EMBL/GenBank/DDBJ databases">
        <title>Genome analyses of bacteria isolated from kimchi.</title>
        <authorList>
            <person name="Lee S."/>
            <person name="Ahn S."/>
            <person name="Roh S."/>
        </authorList>
    </citation>
    <scope>NUCLEOTIDE SEQUENCE [LARGE SCALE GENOMIC DNA]</scope>
    <source>
        <strain evidence="1 2">CBA3630</strain>
    </source>
</reference>
<dbReference type="Pfam" id="PF04883">
    <property type="entry name" value="HK97-gp10_like"/>
    <property type="match status" value="1"/>
</dbReference>
<dbReference type="NCBIfam" id="TIGR01725">
    <property type="entry name" value="phge_HK97_gp10"/>
    <property type="match status" value="1"/>
</dbReference>
<protein>
    <recommendedName>
        <fullName evidence="3">HK97 gp10 family phage protein</fullName>
    </recommendedName>
</protein>